<dbReference type="GO" id="GO:0005741">
    <property type="term" value="C:mitochondrial outer membrane"/>
    <property type="evidence" value="ECO:0007669"/>
    <property type="project" value="UniProtKB-SubCell"/>
</dbReference>
<dbReference type="GO" id="GO:0005743">
    <property type="term" value="C:mitochondrial inner membrane"/>
    <property type="evidence" value="ECO:0007669"/>
    <property type="project" value="UniProtKB-SubCell"/>
</dbReference>
<dbReference type="OrthoDB" id="193467at2759"/>
<evidence type="ECO:0000256" key="8">
    <source>
        <dbReference type="ARBA" id="ARBA00023136"/>
    </source>
</evidence>
<evidence type="ECO:0000256" key="7">
    <source>
        <dbReference type="ARBA" id="ARBA00023128"/>
    </source>
</evidence>
<evidence type="ECO:0000256" key="10">
    <source>
        <dbReference type="ARBA" id="ARBA00024323"/>
    </source>
</evidence>
<dbReference type="STRING" id="1054147.F4PHF2"/>
<dbReference type="SUPFAM" id="SSF69593">
    <property type="entry name" value="Glycerol-3-phosphate (1)-acyltransferase"/>
    <property type="match status" value="1"/>
</dbReference>
<dbReference type="CDD" id="cd07989">
    <property type="entry name" value="LPLAT_AGPAT-like"/>
    <property type="match status" value="1"/>
</dbReference>
<evidence type="ECO:0000256" key="12">
    <source>
        <dbReference type="RuleBase" id="RU365062"/>
    </source>
</evidence>
<comment type="similarity">
    <text evidence="2 12">Belongs to the taffazin family.</text>
</comment>
<keyword evidence="3" id="KW-0808">Transferase</keyword>
<dbReference type="PANTHER" id="PTHR12497:SF0">
    <property type="entry name" value="TAFAZZIN"/>
    <property type="match status" value="1"/>
</dbReference>
<keyword evidence="4" id="KW-1000">Mitochondrion outer membrane</keyword>
<organism evidence="14 15">
    <name type="scientific">Cavenderia fasciculata</name>
    <name type="common">Slime mold</name>
    <name type="synonym">Dictyostelium fasciculatum</name>
    <dbReference type="NCBI Taxonomy" id="261658"/>
    <lineage>
        <taxon>Eukaryota</taxon>
        <taxon>Amoebozoa</taxon>
        <taxon>Evosea</taxon>
        <taxon>Eumycetozoa</taxon>
        <taxon>Dictyostelia</taxon>
        <taxon>Acytosteliales</taxon>
        <taxon>Cavenderiaceae</taxon>
        <taxon>Cavenderia</taxon>
    </lineage>
</organism>
<dbReference type="Pfam" id="PF01553">
    <property type="entry name" value="Acyltransferase"/>
    <property type="match status" value="1"/>
</dbReference>
<evidence type="ECO:0000256" key="1">
    <source>
        <dbReference type="ARBA" id="ARBA00004137"/>
    </source>
</evidence>
<evidence type="ECO:0000256" key="6">
    <source>
        <dbReference type="ARBA" id="ARBA00023098"/>
    </source>
</evidence>
<dbReference type="GO" id="GO:0007007">
    <property type="term" value="P:inner mitochondrial membrane organization"/>
    <property type="evidence" value="ECO:0007669"/>
    <property type="project" value="TreeGrafter"/>
</dbReference>
<evidence type="ECO:0000256" key="2">
    <source>
        <dbReference type="ARBA" id="ARBA00010524"/>
    </source>
</evidence>
<name>F4PHF2_CACFS</name>
<dbReference type="AlphaFoldDB" id="F4PHF2"/>
<dbReference type="KEGG" id="dfa:DFA_03383"/>
<evidence type="ECO:0000256" key="4">
    <source>
        <dbReference type="ARBA" id="ARBA00022787"/>
    </source>
</evidence>
<dbReference type="EMBL" id="GL883006">
    <property type="protein sequence ID" value="EGG25136.1"/>
    <property type="molecule type" value="Genomic_DNA"/>
</dbReference>
<evidence type="ECO:0000313" key="15">
    <source>
        <dbReference type="Proteomes" id="UP000007797"/>
    </source>
</evidence>
<keyword evidence="9" id="KW-0012">Acyltransferase</keyword>
<dbReference type="GO" id="GO:0035965">
    <property type="term" value="P:cardiolipin acyl-chain remodeling"/>
    <property type="evidence" value="ECO:0007669"/>
    <property type="project" value="TreeGrafter"/>
</dbReference>
<evidence type="ECO:0000256" key="11">
    <source>
        <dbReference type="ARBA" id="ARBA00047906"/>
    </source>
</evidence>
<evidence type="ECO:0000313" key="14">
    <source>
        <dbReference type="EMBL" id="EGG25136.1"/>
    </source>
</evidence>
<dbReference type="InterPro" id="IPR002123">
    <property type="entry name" value="Plipid/glycerol_acylTrfase"/>
</dbReference>
<comment type="catalytic activity">
    <reaction evidence="11">
        <text>1'-[1,2-diacyl-sn-glycero-3-phospho],3'-[1-acyl-sn-glycero-3-phospho]-glycerol + a 1,2-diacyl-sn-glycero-3-phosphocholine = a cardiolipin + a 1-acyl-sn-glycero-3-phosphocholine</text>
        <dbReference type="Rhea" id="RHEA:33731"/>
        <dbReference type="ChEBI" id="CHEBI:57643"/>
        <dbReference type="ChEBI" id="CHEBI:58168"/>
        <dbReference type="ChEBI" id="CHEBI:62237"/>
        <dbReference type="ChEBI" id="CHEBI:64743"/>
    </reaction>
    <physiologicalReaction direction="left-to-right" evidence="11">
        <dbReference type="Rhea" id="RHEA:33732"/>
    </physiologicalReaction>
    <physiologicalReaction direction="right-to-left" evidence="11">
        <dbReference type="Rhea" id="RHEA:33733"/>
    </physiologicalReaction>
</comment>
<sequence>MKRIVNNPIFVPQPKTLSKLAFTTVGLTCKAWSSLNLWKIHGQKHFESVMNKRIVDMNKCITFDNTFKSSDIDQLISNGIIGNNNNNNINSNVVQIPPLLPRPLVTISNHMCNLDDPILWGRLLPFDTLCNPIHMRWTLAASNILFTNPIYSKIFTLGKCIKTIRGDGVFQDAIDIGIEKLENGQWVHLFPEAKVNQSDELLRFKWGIGRMIAESKVSPLILPIYHTGLDKSMPLGKLPIPRVFKSIDITIGKPFTCDHLLNTEIDQQTKQQLLDNMTLPYRQDPRYLRYKLITDHIESKFKQLLDFSKTLK</sequence>
<dbReference type="InterPro" id="IPR000872">
    <property type="entry name" value="Tafazzin"/>
</dbReference>
<evidence type="ECO:0000256" key="3">
    <source>
        <dbReference type="ARBA" id="ARBA00022679"/>
    </source>
</evidence>
<accession>F4PHF2</accession>
<protein>
    <recommendedName>
        <fullName evidence="12">Tafazzin family protein</fullName>
    </recommendedName>
</protein>
<reference evidence="15" key="1">
    <citation type="journal article" date="2011" name="Genome Res.">
        <title>Phylogeny-wide analysis of social amoeba genomes highlights ancient origins for complex intercellular communication.</title>
        <authorList>
            <person name="Heidel A.J."/>
            <person name="Lawal H.M."/>
            <person name="Felder M."/>
            <person name="Schilde C."/>
            <person name="Helps N.R."/>
            <person name="Tunggal B."/>
            <person name="Rivero F."/>
            <person name="John U."/>
            <person name="Schleicher M."/>
            <person name="Eichinger L."/>
            <person name="Platzer M."/>
            <person name="Noegel A.A."/>
            <person name="Schaap P."/>
            <person name="Gloeckner G."/>
        </authorList>
    </citation>
    <scope>NUCLEOTIDE SEQUENCE [LARGE SCALE GENOMIC DNA]</scope>
    <source>
        <strain evidence="15">SH3</strain>
    </source>
</reference>
<evidence type="ECO:0000259" key="13">
    <source>
        <dbReference type="SMART" id="SM00563"/>
    </source>
</evidence>
<keyword evidence="6" id="KW-0443">Lipid metabolism</keyword>
<evidence type="ECO:0000256" key="9">
    <source>
        <dbReference type="ARBA" id="ARBA00023315"/>
    </source>
</evidence>
<gene>
    <name evidence="14" type="primary">taz</name>
    <name evidence="14" type="ORF">DFA_03383</name>
</gene>
<dbReference type="PRINTS" id="PR00979">
    <property type="entry name" value="TAFAZZIN"/>
</dbReference>
<dbReference type="PANTHER" id="PTHR12497">
    <property type="entry name" value="TAZ PROTEIN TAFAZZIN"/>
    <property type="match status" value="1"/>
</dbReference>
<comment type="subcellular location">
    <subcellularLocation>
        <location evidence="1">Mitochondrion inner membrane</location>
        <topology evidence="1">Peripheral membrane protein</topology>
        <orientation evidence="1">Intermembrane side</orientation>
    </subcellularLocation>
    <subcellularLocation>
        <location evidence="10">Mitochondrion outer membrane</location>
        <topology evidence="10">Peripheral membrane protein</topology>
        <orientation evidence="10">Intermembrane side</orientation>
    </subcellularLocation>
</comment>
<dbReference type="GeneID" id="14876680"/>
<dbReference type="RefSeq" id="XP_004362987.1">
    <property type="nucleotide sequence ID" value="XM_004362930.1"/>
</dbReference>
<keyword evidence="5" id="KW-0999">Mitochondrion inner membrane</keyword>
<dbReference type="SMART" id="SM00563">
    <property type="entry name" value="PlsC"/>
    <property type="match status" value="1"/>
</dbReference>
<keyword evidence="15" id="KW-1185">Reference proteome</keyword>
<evidence type="ECO:0000256" key="5">
    <source>
        <dbReference type="ARBA" id="ARBA00022792"/>
    </source>
</evidence>
<dbReference type="Proteomes" id="UP000007797">
    <property type="component" value="Unassembled WGS sequence"/>
</dbReference>
<dbReference type="GO" id="GO:0047184">
    <property type="term" value="F:1-acylglycerophosphocholine O-acyltransferase activity"/>
    <property type="evidence" value="ECO:0007669"/>
    <property type="project" value="TreeGrafter"/>
</dbReference>
<keyword evidence="7" id="KW-0496">Mitochondrion</keyword>
<feature type="domain" description="Phospholipid/glycerol acyltransferase" evidence="13">
    <location>
        <begin position="104"/>
        <end position="229"/>
    </location>
</feature>
<keyword evidence="8" id="KW-0472">Membrane</keyword>
<proteinExistence type="inferred from homology"/>